<dbReference type="InterPro" id="IPR000843">
    <property type="entry name" value="HTH_LacI"/>
</dbReference>
<name>A0ABT1JQ66_ACTCY</name>
<dbReference type="CDD" id="cd01392">
    <property type="entry name" value="HTH_LacI"/>
    <property type="match status" value="1"/>
</dbReference>
<evidence type="ECO:0000256" key="3">
    <source>
        <dbReference type="ARBA" id="ARBA00023163"/>
    </source>
</evidence>
<dbReference type="PROSITE" id="PS00356">
    <property type="entry name" value="HTH_LACI_1"/>
    <property type="match status" value="1"/>
</dbReference>
<dbReference type="PANTHER" id="PTHR30146">
    <property type="entry name" value="LACI-RELATED TRANSCRIPTIONAL REPRESSOR"/>
    <property type="match status" value="1"/>
</dbReference>
<dbReference type="EMBL" id="AUBJ02000001">
    <property type="protein sequence ID" value="MCP2334670.1"/>
    <property type="molecule type" value="Genomic_DNA"/>
</dbReference>
<feature type="domain" description="HTH lacI-type" evidence="4">
    <location>
        <begin position="2"/>
        <end position="56"/>
    </location>
</feature>
<dbReference type="Pfam" id="PF00356">
    <property type="entry name" value="LacI"/>
    <property type="match status" value="1"/>
</dbReference>
<dbReference type="SMART" id="SM00354">
    <property type="entry name" value="HTH_LACI"/>
    <property type="match status" value="1"/>
</dbReference>
<evidence type="ECO:0000313" key="7">
    <source>
        <dbReference type="Proteomes" id="UP000791080"/>
    </source>
</evidence>
<keyword evidence="1" id="KW-0805">Transcription regulation</keyword>
<dbReference type="RefSeq" id="WP_026419206.1">
    <property type="nucleotide sequence ID" value="NZ_AUBJ02000001.1"/>
</dbReference>
<feature type="domain" description="HTH cro/C1-type" evidence="5">
    <location>
        <begin position="3"/>
        <end position="32"/>
    </location>
</feature>
<dbReference type="PROSITE" id="PS50932">
    <property type="entry name" value="HTH_LACI_2"/>
    <property type="match status" value="1"/>
</dbReference>
<sequence length="336" mass="35672">MVTIKDVAERAGVSTSTVSYVLSGARKISAGTREVVRQAIDELGYHPHASARALRAARTRVLALALPQTTRSYRAVDGRFIHDLSVAAVRQGHDLLLMTAQEGVPGLRRIARGRLADAGILMAVDLDDPRIEAMREANFPIAVVGRPTTTLGTPWTDLDFEQAAVLALGDLASAGHHRLAYLAVTEQEIQARRSYAAHGLAGARRAAGQLAGSVEILHSTSDRLELRRRLAALFAMPDAPTALAVQDAAAARVVVDALAEQGMRVPSDVSVVLIGTLPDDPEHVAFRRVELPVERMAEHATALAIAAVDDPTSGTRVLIPPDLLPGPSVAPPREAG</sequence>
<evidence type="ECO:0000256" key="1">
    <source>
        <dbReference type="ARBA" id="ARBA00023015"/>
    </source>
</evidence>
<evidence type="ECO:0000256" key="2">
    <source>
        <dbReference type="ARBA" id="ARBA00023125"/>
    </source>
</evidence>
<keyword evidence="2" id="KW-0238">DNA-binding</keyword>
<dbReference type="Proteomes" id="UP000791080">
    <property type="component" value="Unassembled WGS sequence"/>
</dbReference>
<dbReference type="Pfam" id="PF13377">
    <property type="entry name" value="Peripla_BP_3"/>
    <property type="match status" value="1"/>
</dbReference>
<organism evidence="6 7">
    <name type="scientific">Actinoalloteichus caeruleus DSM 43889</name>
    <dbReference type="NCBI Taxonomy" id="1120930"/>
    <lineage>
        <taxon>Bacteria</taxon>
        <taxon>Bacillati</taxon>
        <taxon>Actinomycetota</taxon>
        <taxon>Actinomycetes</taxon>
        <taxon>Pseudonocardiales</taxon>
        <taxon>Pseudonocardiaceae</taxon>
        <taxon>Actinoalloteichus</taxon>
        <taxon>Actinoalloteichus cyanogriseus</taxon>
    </lineage>
</organism>
<dbReference type="PANTHER" id="PTHR30146:SF153">
    <property type="entry name" value="LACTOSE OPERON REPRESSOR"/>
    <property type="match status" value="1"/>
</dbReference>
<evidence type="ECO:0000313" key="6">
    <source>
        <dbReference type="EMBL" id="MCP2334670.1"/>
    </source>
</evidence>
<dbReference type="SUPFAM" id="SSF53822">
    <property type="entry name" value="Periplasmic binding protein-like I"/>
    <property type="match status" value="1"/>
</dbReference>
<gene>
    <name evidence="6" type="ORF">G443_004940</name>
</gene>
<dbReference type="PRINTS" id="PR00036">
    <property type="entry name" value="HTHLACI"/>
</dbReference>
<dbReference type="InterPro" id="IPR028082">
    <property type="entry name" value="Peripla_BP_I"/>
</dbReference>
<proteinExistence type="predicted"/>
<keyword evidence="7" id="KW-1185">Reference proteome</keyword>
<comment type="caution">
    <text evidence="6">The sequence shown here is derived from an EMBL/GenBank/DDBJ whole genome shotgun (WGS) entry which is preliminary data.</text>
</comment>
<reference evidence="6 7" key="1">
    <citation type="submission" date="2013-07" db="EMBL/GenBank/DDBJ databases">
        <authorList>
            <consortium name="DOE Joint Genome Institute"/>
            <person name="Reeve W."/>
            <person name="Huntemann M."/>
            <person name="Han J."/>
            <person name="Chen A."/>
            <person name="Kyrpides N."/>
            <person name="Mavromatis K."/>
            <person name="Markowitz V."/>
            <person name="Palaniappan K."/>
            <person name="Ivanova N."/>
            <person name="Schaumberg A."/>
            <person name="Pati A."/>
            <person name="Liolios K."/>
            <person name="Nordberg H.P."/>
            <person name="Cantor M.N."/>
            <person name="Hua S.X."/>
            <person name="Woyke T."/>
        </authorList>
    </citation>
    <scope>NUCLEOTIDE SEQUENCE [LARGE SCALE GENOMIC DNA]</scope>
    <source>
        <strain evidence="6 7">DSM 43889</strain>
    </source>
</reference>
<accession>A0ABT1JQ66</accession>
<evidence type="ECO:0000259" key="5">
    <source>
        <dbReference type="PROSITE" id="PS50943"/>
    </source>
</evidence>
<dbReference type="Gene3D" id="3.40.50.2300">
    <property type="match status" value="2"/>
</dbReference>
<dbReference type="InterPro" id="IPR046335">
    <property type="entry name" value="LacI/GalR-like_sensor"/>
</dbReference>
<dbReference type="InterPro" id="IPR001387">
    <property type="entry name" value="Cro/C1-type_HTH"/>
</dbReference>
<evidence type="ECO:0000259" key="4">
    <source>
        <dbReference type="PROSITE" id="PS50932"/>
    </source>
</evidence>
<dbReference type="SUPFAM" id="SSF47413">
    <property type="entry name" value="lambda repressor-like DNA-binding domains"/>
    <property type="match status" value="1"/>
</dbReference>
<dbReference type="PROSITE" id="PS50943">
    <property type="entry name" value="HTH_CROC1"/>
    <property type="match status" value="1"/>
</dbReference>
<reference evidence="6 7" key="2">
    <citation type="submission" date="2022-06" db="EMBL/GenBank/DDBJ databases">
        <title>Genomic Encyclopedia of Type Strains, Phase I: the one thousand microbial genomes (KMG-I) project.</title>
        <authorList>
            <person name="Kyrpides N."/>
        </authorList>
    </citation>
    <scope>NUCLEOTIDE SEQUENCE [LARGE SCALE GENOMIC DNA]</scope>
    <source>
        <strain evidence="6 7">DSM 43889</strain>
    </source>
</reference>
<dbReference type="InterPro" id="IPR010982">
    <property type="entry name" value="Lambda_DNA-bd_dom_sf"/>
</dbReference>
<keyword evidence="3" id="KW-0804">Transcription</keyword>
<protein>
    <submittedName>
        <fullName evidence="6">Transcriptional regulator, LacI family</fullName>
    </submittedName>
</protein>
<dbReference type="Gene3D" id="1.10.260.40">
    <property type="entry name" value="lambda repressor-like DNA-binding domains"/>
    <property type="match status" value="1"/>
</dbReference>